<dbReference type="Proteomes" id="UP000297725">
    <property type="component" value="Unassembled WGS sequence"/>
</dbReference>
<reference evidence="2 4" key="2">
    <citation type="submission" date="2019-04" db="EMBL/GenBank/DDBJ databases">
        <authorList>
            <person name="Ge Y."/>
        </authorList>
    </citation>
    <scope>NUCLEOTIDE SEQUENCE [LARGE SCALE GENOMIC DNA]</scope>
    <source>
        <strain evidence="2">CF-49</strain>
        <strain evidence="4">personal::cf-49</strain>
        <plasmid evidence="2 4">punnamed2</plasmid>
    </source>
</reference>
<dbReference type="GeneID" id="39759753"/>
<geneLocation type="plasmid" evidence="2 4">
    <name>punnamed2</name>
</geneLocation>
<dbReference type="EMBL" id="CP038867">
    <property type="protein sequence ID" value="QCA29674.1"/>
    <property type="molecule type" value="Genomic_DNA"/>
</dbReference>
<evidence type="ECO:0000256" key="1">
    <source>
        <dbReference type="SAM" id="Phobius"/>
    </source>
</evidence>
<dbReference type="EMBL" id="SRHU01000007">
    <property type="protein sequence ID" value="TFZ42949.1"/>
    <property type="molecule type" value="Genomic_DNA"/>
</dbReference>
<proteinExistence type="predicted"/>
<keyword evidence="4" id="KW-1185">Reference proteome</keyword>
<evidence type="ECO:0000313" key="3">
    <source>
        <dbReference type="EMBL" id="TFZ42949.1"/>
    </source>
</evidence>
<evidence type="ECO:0000313" key="4">
    <source>
        <dbReference type="Proteomes" id="UP000296883"/>
    </source>
</evidence>
<accession>A0AAJ5EGI2</accession>
<keyword evidence="1" id="KW-0472">Membrane</keyword>
<feature type="transmembrane region" description="Helical" evidence="1">
    <location>
        <begin position="32"/>
        <end position="50"/>
    </location>
</feature>
<reference evidence="3 5" key="1">
    <citation type="submission" date="2019-03" db="EMBL/GenBank/DDBJ databases">
        <title>Vagococcus sp. was isolated fron gut of Carduelis flavirostris.</title>
        <authorList>
            <person name="Ge Y."/>
        </authorList>
    </citation>
    <scope>NUCLEOTIDE SEQUENCE [LARGE SCALE GENOMIC DNA]</scope>
    <source>
        <strain evidence="3 5">CF-210</strain>
    </source>
</reference>
<evidence type="ECO:0000313" key="5">
    <source>
        <dbReference type="Proteomes" id="UP000297725"/>
    </source>
</evidence>
<keyword evidence="1" id="KW-1133">Transmembrane helix</keyword>
<keyword evidence="1" id="KW-0812">Transmembrane</keyword>
<protein>
    <submittedName>
        <fullName evidence="3">Uncharacterized protein</fullName>
    </submittedName>
</protein>
<evidence type="ECO:0000313" key="2">
    <source>
        <dbReference type="EMBL" id="QCA29674.1"/>
    </source>
</evidence>
<name>A0AAJ5EGI2_9ENTE</name>
<sequence>MMRVLSAMLLIILFLGAVAYMGYFYFISPNTMALLIGTIVVATGTIIAYLKNRRQKTNY</sequence>
<dbReference type="AlphaFoldDB" id="A0AAJ5EGI2"/>
<dbReference type="Proteomes" id="UP000296883">
    <property type="component" value="Plasmid punnamed2"/>
</dbReference>
<dbReference type="RefSeq" id="WP_135253575.1">
    <property type="nucleotide sequence ID" value="NZ_CP038867.1"/>
</dbReference>
<feature type="transmembrane region" description="Helical" evidence="1">
    <location>
        <begin position="7"/>
        <end position="26"/>
    </location>
</feature>
<keyword evidence="2" id="KW-0614">Plasmid</keyword>
<organism evidence="3 5">
    <name type="scientific">Vagococcus xieshaowenii</name>
    <dbReference type="NCBI Taxonomy" id="2562451"/>
    <lineage>
        <taxon>Bacteria</taxon>
        <taxon>Bacillati</taxon>
        <taxon>Bacillota</taxon>
        <taxon>Bacilli</taxon>
        <taxon>Lactobacillales</taxon>
        <taxon>Enterococcaceae</taxon>
        <taxon>Vagococcus</taxon>
    </lineage>
</organism>
<gene>
    <name evidence="3" type="ORF">E4031_01560</name>
    <name evidence="2" type="ORF">E4Z98_09820</name>
</gene>